<protein>
    <submittedName>
        <fullName evidence="1">Kinase-like protein</fullName>
    </submittedName>
</protein>
<comment type="caution">
    <text evidence="1">The sequence shown here is derived from an EMBL/GenBank/DDBJ whole genome shotgun (WGS) entry which is preliminary data.</text>
</comment>
<reference evidence="1 2" key="1">
    <citation type="journal article" date="2022" name="New Phytol.">
        <title>Ecological generalism drives hyperdiversity of secondary metabolite gene clusters in xylarialean endophytes.</title>
        <authorList>
            <person name="Franco M.E.E."/>
            <person name="Wisecaver J.H."/>
            <person name="Arnold A.E."/>
            <person name="Ju Y.M."/>
            <person name="Slot J.C."/>
            <person name="Ahrendt S."/>
            <person name="Moore L.P."/>
            <person name="Eastman K.E."/>
            <person name="Scott K."/>
            <person name="Konkel Z."/>
            <person name="Mondo S.J."/>
            <person name="Kuo A."/>
            <person name="Hayes R.D."/>
            <person name="Haridas S."/>
            <person name="Andreopoulos B."/>
            <person name="Riley R."/>
            <person name="LaButti K."/>
            <person name="Pangilinan J."/>
            <person name="Lipzen A."/>
            <person name="Amirebrahimi M."/>
            <person name="Yan J."/>
            <person name="Adam C."/>
            <person name="Keymanesh K."/>
            <person name="Ng V."/>
            <person name="Louie K."/>
            <person name="Northen T."/>
            <person name="Drula E."/>
            <person name="Henrissat B."/>
            <person name="Hsieh H.M."/>
            <person name="Youens-Clark K."/>
            <person name="Lutzoni F."/>
            <person name="Miadlikowska J."/>
            <person name="Eastwood D.C."/>
            <person name="Hamelin R.C."/>
            <person name="Grigoriev I.V."/>
            <person name="U'Ren J.M."/>
        </authorList>
    </citation>
    <scope>NUCLEOTIDE SEQUENCE [LARGE SCALE GENOMIC DNA]</scope>
    <source>
        <strain evidence="1 2">ER1909</strain>
    </source>
</reference>
<proteinExistence type="predicted"/>
<dbReference type="EMBL" id="MU394405">
    <property type="protein sequence ID" value="KAI6081162.1"/>
    <property type="molecule type" value="Genomic_DNA"/>
</dbReference>
<sequence>MSPLSPSESVHTDFTGMLTVQDYGIGSGWQMHLKSQAEGDDPTQSSPPHDRERAEHSIIPQRSSHSNSDGYNEQSDSQTYVQYLRVELDDKQEVNSGDPGNLPFLPINKLLRLLREPNVKRVLDEAAIPGGEASLDQLASDICHETPENSRRMILATLLCVNKVESITCFIKDKIYDIDLPLRRHRHRNQVVFHRKDDTEDDPALESPTGWDFNSLDQFCTAQYNFLIPFFDMSPGSAHFYKIENTHIRLPFVEWYEQTSGGYGTVRRTRIHRAHHNYGSPDQNPDFAIKEIFRENYEAYRDEIRVLERFSGRHKGHKHLIRLLMALQHGKKYYLLFPLADGNLVDLWKQVKISPSTPQHVRWILGQCRGIASGLRKVHNHNSWYNYENSANQSMQHDDERNKGRHGDIKPQNILCFPRAGGTYRLVISDFGLTRFHSANSVSQVAHERVGGFSQTYRPPEYDMKFTISRAYDMWSLGCLFLEFISWFLLGWEEHELFAKARVKDDRDSPIGEDKFFNIIQGKPVVKQSVKDWITKLRDRHTNGWPSCIRPFLDLIEGGLLNPDPSKRWGIDLLHTELREICSDYGKSNQNTDFSSTIAVSEKKLIGQLSKLTYKTRNLRNP</sequence>
<dbReference type="Proteomes" id="UP001497680">
    <property type="component" value="Unassembled WGS sequence"/>
</dbReference>
<accession>A0ACC0CLF3</accession>
<evidence type="ECO:0000313" key="2">
    <source>
        <dbReference type="Proteomes" id="UP001497680"/>
    </source>
</evidence>
<keyword evidence="2" id="KW-1185">Reference proteome</keyword>
<gene>
    <name evidence="1" type="ORF">F4821DRAFT_275190</name>
</gene>
<name>A0ACC0CLF3_9PEZI</name>
<organism evidence="1 2">
    <name type="scientific">Hypoxylon rubiginosum</name>
    <dbReference type="NCBI Taxonomy" id="110542"/>
    <lineage>
        <taxon>Eukaryota</taxon>
        <taxon>Fungi</taxon>
        <taxon>Dikarya</taxon>
        <taxon>Ascomycota</taxon>
        <taxon>Pezizomycotina</taxon>
        <taxon>Sordariomycetes</taxon>
        <taxon>Xylariomycetidae</taxon>
        <taxon>Xylariales</taxon>
        <taxon>Hypoxylaceae</taxon>
        <taxon>Hypoxylon</taxon>
    </lineage>
</organism>
<evidence type="ECO:0000313" key="1">
    <source>
        <dbReference type="EMBL" id="KAI6081162.1"/>
    </source>
</evidence>